<dbReference type="GO" id="GO:0019441">
    <property type="term" value="P:L-tryptophan catabolic process to kynurenine"/>
    <property type="evidence" value="ECO:0007669"/>
    <property type="project" value="InterPro"/>
</dbReference>
<dbReference type="GO" id="GO:0004061">
    <property type="term" value="F:arylformamidase activity"/>
    <property type="evidence" value="ECO:0007669"/>
    <property type="project" value="UniProtKB-EC"/>
</dbReference>
<dbReference type="RefSeq" id="WP_044887399.1">
    <property type="nucleotide sequence ID" value="NZ_JYFN01000050.1"/>
</dbReference>
<name>A0A0D8BA70_9ACTN</name>
<keyword evidence="2" id="KW-1185">Reference proteome</keyword>
<dbReference type="InterPro" id="IPR037175">
    <property type="entry name" value="KFase_sf"/>
</dbReference>
<protein>
    <submittedName>
        <fullName evidence="1">Kynurenine formamidase</fullName>
        <ecNumber evidence="1">3.5.1.9</ecNumber>
    </submittedName>
</protein>
<dbReference type="PATRIC" id="fig|1502723.3.peg.4860"/>
<dbReference type="AlphaFoldDB" id="A0A0D8BA70"/>
<evidence type="ECO:0000313" key="2">
    <source>
        <dbReference type="Proteomes" id="UP000032545"/>
    </source>
</evidence>
<accession>A0A0D8BA70</accession>
<organism evidence="1 2">
    <name type="scientific">Frankia torreyi</name>
    <dbReference type="NCBI Taxonomy" id="1856"/>
    <lineage>
        <taxon>Bacteria</taxon>
        <taxon>Bacillati</taxon>
        <taxon>Actinomycetota</taxon>
        <taxon>Actinomycetes</taxon>
        <taxon>Frankiales</taxon>
        <taxon>Frankiaceae</taxon>
        <taxon>Frankia</taxon>
    </lineage>
</organism>
<gene>
    <name evidence="1" type="ORF">FF36_04877</name>
</gene>
<comment type="caution">
    <text evidence="1">The sequence shown here is derived from an EMBL/GenBank/DDBJ whole genome shotgun (WGS) entry which is preliminary data.</text>
</comment>
<dbReference type="Pfam" id="PF04199">
    <property type="entry name" value="Cyclase"/>
    <property type="match status" value="1"/>
</dbReference>
<reference evidence="2" key="1">
    <citation type="submission" date="2015-02" db="EMBL/GenBank/DDBJ databases">
        <title>Draft Genome of Frankia sp. CpI1-S.</title>
        <authorList>
            <person name="Oshone R.T."/>
            <person name="Ngom M."/>
            <person name="Ghodhbane-Gtari F."/>
            <person name="Gtari M."/>
            <person name="Morris K."/>
            <person name="Thomas K."/>
            <person name="Sen A."/>
            <person name="Tisa L.S."/>
        </authorList>
    </citation>
    <scope>NUCLEOTIDE SEQUENCE [LARGE SCALE GENOMIC DNA]</scope>
    <source>
        <strain evidence="2">CpI1-S</strain>
    </source>
</reference>
<dbReference type="SUPFAM" id="SSF102198">
    <property type="entry name" value="Putative cyclase"/>
    <property type="match status" value="1"/>
</dbReference>
<proteinExistence type="predicted"/>
<evidence type="ECO:0000313" key="1">
    <source>
        <dbReference type="EMBL" id="KJE20829.1"/>
    </source>
</evidence>
<dbReference type="Gene3D" id="3.50.30.50">
    <property type="entry name" value="Putative cyclase"/>
    <property type="match status" value="1"/>
</dbReference>
<dbReference type="PANTHER" id="PTHR31118:SF32">
    <property type="entry name" value="KYNURENINE FORMAMIDASE"/>
    <property type="match status" value="1"/>
</dbReference>
<dbReference type="PANTHER" id="PTHR31118">
    <property type="entry name" value="CYCLASE-LIKE PROTEIN 2"/>
    <property type="match status" value="1"/>
</dbReference>
<sequence length="223" mass="23028">MPVGDRRIVDLSHPIVDGMVTYPGLPGPRISTWTSRAASGERLAPGVSFHIAAIDLVANTGTYLDAPFHFHADGPDVAALDLARLVDVPAVVVRAGGARAVGAERLPVAAELAGRAVLVHTGHARHWGSEAYFGPAPHLTRAAVEALLAAGALLVGIDSLNIDDVDDLARPAHQGLLGAGIPIVEHLTALDELPDGEPVRLTVLPAPVRGMGTFPVRAVAVVG</sequence>
<dbReference type="Proteomes" id="UP000032545">
    <property type="component" value="Unassembled WGS sequence"/>
</dbReference>
<reference evidence="1 2" key="2">
    <citation type="journal article" date="2016" name="Genome Announc.">
        <title>Permanent Draft Genome Sequences for Two Variants of Frankia sp. Strain CpI1, the First Frankia Strain Isolated from Root Nodules of Comptonia peregrina.</title>
        <authorList>
            <person name="Oshone R."/>
            <person name="Hurst S.G.IV."/>
            <person name="Abebe-Akele F."/>
            <person name="Simpson S."/>
            <person name="Morris K."/>
            <person name="Thomas W.K."/>
            <person name="Tisa L.S."/>
        </authorList>
    </citation>
    <scope>NUCLEOTIDE SEQUENCE [LARGE SCALE GENOMIC DNA]</scope>
    <source>
        <strain evidence="2">CpI1-S</strain>
    </source>
</reference>
<dbReference type="OrthoDB" id="7067800at2"/>
<dbReference type="InterPro" id="IPR007325">
    <property type="entry name" value="KFase/CYL"/>
</dbReference>
<keyword evidence="1" id="KW-0378">Hydrolase</keyword>
<dbReference type="EC" id="3.5.1.9" evidence="1"/>
<dbReference type="EMBL" id="JYFN01000050">
    <property type="protein sequence ID" value="KJE20829.1"/>
    <property type="molecule type" value="Genomic_DNA"/>
</dbReference>